<feature type="domain" description="C2H2-type" evidence="7">
    <location>
        <begin position="154"/>
        <end position="181"/>
    </location>
</feature>
<protein>
    <submittedName>
        <fullName evidence="8">Zinc finger protein with KRAB and SCAN domains 3</fullName>
    </submittedName>
</protein>
<dbReference type="AlphaFoldDB" id="A0A9Q8LHU2"/>
<dbReference type="SUPFAM" id="SSF57667">
    <property type="entry name" value="beta-beta-alpha zinc fingers"/>
    <property type="match status" value="2"/>
</dbReference>
<organism evidence="8 9">
    <name type="scientific">Passalora fulva</name>
    <name type="common">Tomato leaf mold</name>
    <name type="synonym">Cladosporium fulvum</name>
    <dbReference type="NCBI Taxonomy" id="5499"/>
    <lineage>
        <taxon>Eukaryota</taxon>
        <taxon>Fungi</taxon>
        <taxon>Dikarya</taxon>
        <taxon>Ascomycota</taxon>
        <taxon>Pezizomycotina</taxon>
        <taxon>Dothideomycetes</taxon>
        <taxon>Dothideomycetidae</taxon>
        <taxon>Mycosphaerellales</taxon>
        <taxon>Mycosphaerellaceae</taxon>
        <taxon>Fulvia</taxon>
    </lineage>
</organism>
<feature type="compositionally biased region" description="Polar residues" evidence="6">
    <location>
        <begin position="397"/>
        <end position="417"/>
    </location>
</feature>
<keyword evidence="2" id="KW-0677">Repeat</keyword>
<reference evidence="8" key="2">
    <citation type="journal article" date="2022" name="Microb. Genom.">
        <title>A chromosome-scale genome assembly of the tomato pathogen Cladosporium fulvum reveals a compartmentalized genome architecture and the presence of a dispensable chromosome.</title>
        <authorList>
            <person name="Zaccaron A.Z."/>
            <person name="Chen L.H."/>
            <person name="Samaras A."/>
            <person name="Stergiopoulos I."/>
        </authorList>
    </citation>
    <scope>NUCLEOTIDE SEQUENCE</scope>
    <source>
        <strain evidence="8">Race5_Kim</strain>
    </source>
</reference>
<keyword evidence="1" id="KW-0479">Metal-binding</keyword>
<dbReference type="GO" id="GO:0008270">
    <property type="term" value="F:zinc ion binding"/>
    <property type="evidence" value="ECO:0007669"/>
    <property type="project" value="UniProtKB-KW"/>
</dbReference>
<feature type="domain" description="C2H2-type" evidence="7">
    <location>
        <begin position="182"/>
        <end position="211"/>
    </location>
</feature>
<dbReference type="InterPro" id="IPR036236">
    <property type="entry name" value="Znf_C2H2_sf"/>
</dbReference>
<evidence type="ECO:0000313" key="9">
    <source>
        <dbReference type="Proteomes" id="UP000756132"/>
    </source>
</evidence>
<dbReference type="FunFam" id="3.30.160.60:FF:000925">
    <property type="entry name" value="Zinc finger protein 668"/>
    <property type="match status" value="1"/>
</dbReference>
<feature type="region of interest" description="Disordered" evidence="6">
    <location>
        <begin position="455"/>
        <end position="480"/>
    </location>
</feature>
<evidence type="ECO:0000256" key="2">
    <source>
        <dbReference type="ARBA" id="ARBA00022737"/>
    </source>
</evidence>
<evidence type="ECO:0000256" key="1">
    <source>
        <dbReference type="ARBA" id="ARBA00022723"/>
    </source>
</evidence>
<keyword evidence="4" id="KW-0862">Zinc</keyword>
<dbReference type="PANTHER" id="PTHR14003:SF20">
    <property type="entry name" value="FINGER DOMAIN PROTEIN, PUTATIVE (AFU_ORTHOLOGUE AFUA_4G10380)-RELATED"/>
    <property type="match status" value="1"/>
</dbReference>
<dbReference type="PANTHER" id="PTHR14003">
    <property type="entry name" value="TRANSCRIPTIONAL REPRESSOR PROTEIN YY"/>
    <property type="match status" value="1"/>
</dbReference>
<dbReference type="Gene3D" id="3.30.160.60">
    <property type="entry name" value="Classic Zinc Finger"/>
    <property type="match status" value="4"/>
</dbReference>
<feature type="domain" description="C2H2-type" evidence="7">
    <location>
        <begin position="240"/>
        <end position="269"/>
    </location>
</feature>
<feature type="compositionally biased region" description="Polar residues" evidence="6">
    <location>
        <begin position="370"/>
        <end position="387"/>
    </location>
</feature>
<dbReference type="FunFam" id="3.30.160.60:FF:000690">
    <property type="entry name" value="Zinc finger protein 354C"/>
    <property type="match status" value="1"/>
</dbReference>
<dbReference type="OrthoDB" id="3437960at2759"/>
<dbReference type="InterPro" id="IPR013087">
    <property type="entry name" value="Znf_C2H2_type"/>
</dbReference>
<gene>
    <name evidence="8" type="ORF">CLAFUR5_05746</name>
</gene>
<keyword evidence="3 5" id="KW-0863">Zinc-finger</keyword>
<dbReference type="Proteomes" id="UP000756132">
    <property type="component" value="Chromosome 5"/>
</dbReference>
<evidence type="ECO:0000313" key="8">
    <source>
        <dbReference type="EMBL" id="UJO17424.1"/>
    </source>
</evidence>
<reference evidence="8" key="1">
    <citation type="submission" date="2021-12" db="EMBL/GenBank/DDBJ databases">
        <authorList>
            <person name="Zaccaron A."/>
            <person name="Stergiopoulos I."/>
        </authorList>
    </citation>
    <scope>NUCLEOTIDE SEQUENCE</scope>
    <source>
        <strain evidence="8">Race5_Kim</strain>
    </source>
</reference>
<feature type="region of interest" description="Disordered" evidence="6">
    <location>
        <begin position="351"/>
        <end position="417"/>
    </location>
</feature>
<feature type="region of interest" description="Disordered" evidence="6">
    <location>
        <begin position="123"/>
        <end position="142"/>
    </location>
</feature>
<dbReference type="FunFam" id="3.30.160.60:FF:000125">
    <property type="entry name" value="Putative zinc finger protein 143"/>
    <property type="match status" value="1"/>
</dbReference>
<dbReference type="PROSITE" id="PS00028">
    <property type="entry name" value="ZINC_FINGER_C2H2_1"/>
    <property type="match status" value="4"/>
</dbReference>
<dbReference type="GeneID" id="71985624"/>
<feature type="region of interest" description="Disordered" evidence="6">
    <location>
        <begin position="83"/>
        <end position="113"/>
    </location>
</feature>
<feature type="compositionally biased region" description="Polar residues" evidence="6">
    <location>
        <begin position="14"/>
        <end position="37"/>
    </location>
</feature>
<proteinExistence type="predicted"/>
<dbReference type="Pfam" id="PF00096">
    <property type="entry name" value="zf-C2H2"/>
    <property type="match status" value="4"/>
</dbReference>
<feature type="domain" description="C2H2-type" evidence="7">
    <location>
        <begin position="212"/>
        <end position="239"/>
    </location>
</feature>
<keyword evidence="9" id="KW-1185">Reference proteome</keyword>
<evidence type="ECO:0000256" key="4">
    <source>
        <dbReference type="ARBA" id="ARBA00022833"/>
    </source>
</evidence>
<feature type="region of interest" description="Disordered" evidence="6">
    <location>
        <begin position="278"/>
        <end position="321"/>
    </location>
</feature>
<feature type="compositionally biased region" description="Polar residues" evidence="6">
    <location>
        <begin position="310"/>
        <end position="321"/>
    </location>
</feature>
<evidence type="ECO:0000256" key="3">
    <source>
        <dbReference type="ARBA" id="ARBA00022771"/>
    </source>
</evidence>
<dbReference type="GO" id="GO:0000785">
    <property type="term" value="C:chromatin"/>
    <property type="evidence" value="ECO:0007669"/>
    <property type="project" value="TreeGrafter"/>
</dbReference>
<dbReference type="RefSeq" id="XP_047761790.1">
    <property type="nucleotide sequence ID" value="XM_047904894.1"/>
</dbReference>
<dbReference type="EMBL" id="CP090167">
    <property type="protein sequence ID" value="UJO17424.1"/>
    <property type="molecule type" value="Genomic_DNA"/>
</dbReference>
<dbReference type="GO" id="GO:0005667">
    <property type="term" value="C:transcription regulator complex"/>
    <property type="evidence" value="ECO:0007669"/>
    <property type="project" value="TreeGrafter"/>
</dbReference>
<dbReference type="SMART" id="SM00355">
    <property type="entry name" value="ZnF_C2H2"/>
    <property type="match status" value="4"/>
</dbReference>
<dbReference type="PROSITE" id="PS50157">
    <property type="entry name" value="ZINC_FINGER_C2H2_2"/>
    <property type="match status" value="4"/>
</dbReference>
<evidence type="ECO:0000259" key="7">
    <source>
        <dbReference type="PROSITE" id="PS50157"/>
    </source>
</evidence>
<dbReference type="GO" id="GO:0000978">
    <property type="term" value="F:RNA polymerase II cis-regulatory region sequence-specific DNA binding"/>
    <property type="evidence" value="ECO:0007669"/>
    <property type="project" value="TreeGrafter"/>
</dbReference>
<evidence type="ECO:0000256" key="6">
    <source>
        <dbReference type="SAM" id="MobiDB-lite"/>
    </source>
</evidence>
<accession>A0A9Q8LHU2</accession>
<evidence type="ECO:0000256" key="5">
    <source>
        <dbReference type="PROSITE-ProRule" id="PRU00042"/>
    </source>
</evidence>
<feature type="region of interest" description="Disordered" evidence="6">
    <location>
        <begin position="14"/>
        <end position="64"/>
    </location>
</feature>
<dbReference type="GO" id="GO:0000981">
    <property type="term" value="F:DNA-binding transcription factor activity, RNA polymerase II-specific"/>
    <property type="evidence" value="ECO:0007669"/>
    <property type="project" value="UniProtKB-ARBA"/>
</dbReference>
<sequence length="480" mass="52970">MQYEVPIPITMSHDMSNTNGHYTHQNLYVPNNNANNRIKSENGSDRGVSPHSSDHSRYSSQTPHNNSVAYQQIAAQLQNGMRYPSPSQLQQQNGMSMLQHSYQPSATPEQTFQQQPGASMGAVQQAVPPPQQDQSPMMEGGRISTGSTGLPKAFACSTCQKGFARRSDLARHERIHSGVRPHICDHPGCGKQFIQRSALTVHSRVHTGEKPHMCERCGKPFSDSSSLARHRRIHSGKRPYKCPYADCQKTFTRRTTLTRHQNHHTGTIEEAEAATQAALASRVSMQNSRSRGSDEENDYSDGKSPMPNASERTATPVNGNQNLQRQASDYYMNAMQGGMTAVPGHIRAEIPNNVPSRAASPAQYSMPAVNGQQQRPPLTSNPSSGYNPPQIMEPSVGNGQQTGSGTNSPHLQGWQSPHTGVQAQANDYSYTDTNSNYAGTNVNVLQQYYTTPDVQRPHSTGPVNYHNQMRPQEMWTTHQQ</sequence>
<name>A0A9Q8LHU2_PASFU</name>
<dbReference type="KEGG" id="ffu:CLAFUR5_05746"/>